<dbReference type="PANTHER" id="PTHR45615">
    <property type="entry name" value="MYOSIN HEAVY CHAIN, NON-MUSCLE"/>
    <property type="match status" value="1"/>
</dbReference>
<protein>
    <recommendedName>
        <fullName evidence="4">Hint domain-containing protein</fullName>
    </recommendedName>
</protein>
<dbReference type="Gene3D" id="2.170.16.10">
    <property type="entry name" value="Hedgehog/Intein (Hint) domain"/>
    <property type="match status" value="1"/>
</dbReference>
<evidence type="ECO:0000256" key="1">
    <source>
        <dbReference type="SAM" id="MobiDB-lite"/>
    </source>
</evidence>
<dbReference type="InterPro" id="IPR036844">
    <property type="entry name" value="Hint_dom_sf"/>
</dbReference>
<feature type="region of interest" description="Disordered" evidence="1">
    <location>
        <begin position="1"/>
        <end position="21"/>
    </location>
</feature>
<sequence>MDPAGEMPEISGKSQALGTSLPTTRRFRSWKQRRDVLLSSLFRELSRLGKDGRRLVLERSFSETQRAALEQWMLRRRAEGAPCGALKGRGCRRDGSRCRTSRRARAATGGKTLAKKATCRSCTRRGVVATAHKKPGAQSYYAVACSGMLRLTSRKTRDLWTALYHREVLAQAWQESPRRVVGQFHQMEAAGRMILRNLDSPMKVSPGIFGFEPVPRSSYAPQARGLFPQSFQSYADLADIPLPFCDSQEQFADLRKMAPLQTPEQFVDRSPVYPYLVGNRGPCPAGPKCSYCHLEHTERRVALDKRQREFLRRLTESDSIAVVLPHLRAEAKFLFDLTAVPASWPLATVIDAFAHLAFYFANADRALEALSGRLVELWASQPAEAQAWRELHAKEATRPEELQEALLRYGAAEFGQYGSCDYRFCEAGLLRGKPRGSAAREELAAEYLQSPFARNRCRELTERLAQAESRETARKRQKLEEETSERRRLEAELHTSQEEGRELSNRLAAAEAEVSGKDAELQAAQSESAKCKKRCEELATRAAAAESAVVELRQELGQLQEEHGKCQEQREELAARLEAEASQHAKTKERLSQAEADAAERRMEVERLQEESRSYQQRCQQAEARLAEAGSQAEKSVLQQLLAKEETERRRLEAELHKSQEEGRELRNRLAAAEEQCEELATRAAAAESAVTELRQELGQLQQEHGQCQKRSEELLAGLEAEAVEHAKTKERLSQAEADAVERRMVQEESRGCLERCQQAEARLAEAGSQAEKSVLQQLLAKAEAERSAMLGQMQVLWEEKGTHKERIRELERRLLARKQHEAHHAGALARHGLAFSEAASNSQEPDLAEQLGYSVVDDDGTASSVLSCSSWFSVKPDAMKPHCFMIDAIFKTRIYGADFFIMGRDLKKGSQVVAGDDTSILEVAKSPEICDASKVVELQAGTATLRVTPDHLVQVADPKGEVEESLYLEAGKLKAGDLVMLDSGEAAALTSVTIRPLACQVLKIVFEPYLPVAVFSRPTCILSLGHKKSVIRRGGRSQGGPGPSDGSRDGRASIPITAGEYTD</sequence>
<feature type="compositionally biased region" description="Basic and acidic residues" evidence="1">
    <location>
        <begin position="468"/>
        <end position="504"/>
    </location>
</feature>
<dbReference type="Proteomes" id="UP000186817">
    <property type="component" value="Unassembled WGS sequence"/>
</dbReference>
<feature type="compositionally biased region" description="Polar residues" evidence="1">
    <location>
        <begin position="12"/>
        <end position="21"/>
    </location>
</feature>
<name>A0A1Q9D730_SYMMI</name>
<evidence type="ECO:0008006" key="4">
    <source>
        <dbReference type="Google" id="ProtNLM"/>
    </source>
</evidence>
<dbReference type="AlphaFoldDB" id="A0A1Q9D730"/>
<feature type="region of interest" description="Disordered" evidence="1">
    <location>
        <begin position="465"/>
        <end position="505"/>
    </location>
</feature>
<feature type="region of interest" description="Disordered" evidence="1">
    <location>
        <begin position="1032"/>
        <end position="1064"/>
    </location>
</feature>
<proteinExistence type="predicted"/>
<reference evidence="2 3" key="1">
    <citation type="submission" date="2016-02" db="EMBL/GenBank/DDBJ databases">
        <title>Genome analysis of coral dinoflagellate symbionts highlights evolutionary adaptations to a symbiotic lifestyle.</title>
        <authorList>
            <person name="Aranda M."/>
            <person name="Li Y."/>
            <person name="Liew Y.J."/>
            <person name="Baumgarten S."/>
            <person name="Simakov O."/>
            <person name="Wilson M."/>
            <person name="Piel J."/>
            <person name="Ashoor H."/>
            <person name="Bougouffa S."/>
            <person name="Bajic V.B."/>
            <person name="Ryu T."/>
            <person name="Ravasi T."/>
            <person name="Bayer T."/>
            <person name="Micklem G."/>
            <person name="Kim H."/>
            <person name="Bhak J."/>
            <person name="Lajeunesse T.C."/>
            <person name="Voolstra C.R."/>
        </authorList>
    </citation>
    <scope>NUCLEOTIDE SEQUENCE [LARGE SCALE GENOMIC DNA]</scope>
    <source>
        <strain evidence="2 3">CCMP2467</strain>
    </source>
</reference>
<organism evidence="2 3">
    <name type="scientific">Symbiodinium microadriaticum</name>
    <name type="common">Dinoflagellate</name>
    <name type="synonym">Zooxanthella microadriatica</name>
    <dbReference type="NCBI Taxonomy" id="2951"/>
    <lineage>
        <taxon>Eukaryota</taxon>
        <taxon>Sar</taxon>
        <taxon>Alveolata</taxon>
        <taxon>Dinophyceae</taxon>
        <taxon>Suessiales</taxon>
        <taxon>Symbiodiniaceae</taxon>
        <taxon>Symbiodinium</taxon>
    </lineage>
</organism>
<accession>A0A1Q9D730</accession>
<dbReference type="EMBL" id="LSRX01000684">
    <property type="protein sequence ID" value="OLP90991.1"/>
    <property type="molecule type" value="Genomic_DNA"/>
</dbReference>
<evidence type="ECO:0000313" key="3">
    <source>
        <dbReference type="Proteomes" id="UP000186817"/>
    </source>
</evidence>
<dbReference type="SUPFAM" id="SSF51294">
    <property type="entry name" value="Hedgehog/intein (Hint) domain"/>
    <property type="match status" value="1"/>
</dbReference>
<evidence type="ECO:0000313" key="2">
    <source>
        <dbReference type="EMBL" id="OLP90991.1"/>
    </source>
</evidence>
<comment type="caution">
    <text evidence="2">The sequence shown here is derived from an EMBL/GenBank/DDBJ whole genome shotgun (WGS) entry which is preliminary data.</text>
</comment>
<dbReference type="PANTHER" id="PTHR45615:SF66">
    <property type="entry name" value="CARD DOMAIN-CONTAINING PROTEIN"/>
    <property type="match status" value="1"/>
</dbReference>
<keyword evidence="3" id="KW-1185">Reference proteome</keyword>
<gene>
    <name evidence="2" type="ORF">AK812_SmicGene27357</name>
</gene>
<dbReference type="OrthoDB" id="445358at2759"/>